<evidence type="ECO:0000256" key="2">
    <source>
        <dbReference type="SAM" id="SignalP"/>
    </source>
</evidence>
<keyword evidence="4" id="KW-1185">Reference proteome</keyword>
<feature type="region of interest" description="Disordered" evidence="1">
    <location>
        <begin position="25"/>
        <end position="66"/>
    </location>
</feature>
<dbReference type="AlphaFoldDB" id="A0A0K1PV82"/>
<accession>A0A0K1PV82</accession>
<dbReference type="OrthoDB" id="8093255at2"/>
<dbReference type="PROSITE" id="PS51257">
    <property type="entry name" value="PROKAR_LIPOPROTEIN"/>
    <property type="match status" value="1"/>
</dbReference>
<evidence type="ECO:0000313" key="4">
    <source>
        <dbReference type="Proteomes" id="UP000064967"/>
    </source>
</evidence>
<keyword evidence="2" id="KW-0732">Signal</keyword>
<proteinExistence type="predicted"/>
<name>A0A0K1PV82_9BACT</name>
<dbReference type="Proteomes" id="UP000064967">
    <property type="component" value="Chromosome"/>
</dbReference>
<evidence type="ECO:0008006" key="5">
    <source>
        <dbReference type="Google" id="ProtNLM"/>
    </source>
</evidence>
<reference evidence="3 4" key="1">
    <citation type="submission" date="2015-08" db="EMBL/GenBank/DDBJ databases">
        <authorList>
            <person name="Babu N.S."/>
            <person name="Beckwith C.J."/>
            <person name="Beseler K.G."/>
            <person name="Brison A."/>
            <person name="Carone J.V."/>
            <person name="Caskin T.P."/>
            <person name="Diamond M."/>
            <person name="Durham M.E."/>
            <person name="Foxe J.M."/>
            <person name="Go M."/>
            <person name="Henderson B.A."/>
            <person name="Jones I.B."/>
            <person name="McGettigan J.A."/>
            <person name="Micheletti S.J."/>
            <person name="Nasrallah M.E."/>
            <person name="Ortiz D."/>
            <person name="Piller C.R."/>
            <person name="Privatt S.R."/>
            <person name="Schneider S.L."/>
            <person name="Sharp S."/>
            <person name="Smith T.C."/>
            <person name="Stanton J.D."/>
            <person name="Ullery H.E."/>
            <person name="Wilson R.J."/>
            <person name="Serrano M.G."/>
            <person name="Buck G."/>
            <person name="Lee V."/>
            <person name="Wang Y."/>
            <person name="Carvalho R."/>
            <person name="Voegtly L."/>
            <person name="Shi R."/>
            <person name="Duckworth R."/>
            <person name="Johnson A."/>
            <person name="Loviza R."/>
            <person name="Walstead R."/>
            <person name="Shah Z."/>
            <person name="Kiflezghi M."/>
            <person name="Wade K."/>
            <person name="Ball S.L."/>
            <person name="Bradley K.W."/>
            <person name="Asai D.J."/>
            <person name="Bowman C.A."/>
            <person name="Russell D.A."/>
            <person name="Pope W.H."/>
            <person name="Jacobs-Sera D."/>
            <person name="Hendrix R.W."/>
            <person name="Hatfull G.F."/>
        </authorList>
    </citation>
    <scope>NUCLEOTIDE SEQUENCE [LARGE SCALE GENOMIC DNA]</scope>
    <source>
        <strain evidence="3 4">DSM 27648</strain>
    </source>
</reference>
<feature type="chain" id="PRO_5005466342" description="Type IV fimbrial biogenesis protein PilY1" evidence="2">
    <location>
        <begin position="22"/>
        <end position="435"/>
    </location>
</feature>
<dbReference type="STRING" id="1391654.AKJ09_04104"/>
<feature type="signal peptide" evidence="2">
    <location>
        <begin position="1"/>
        <end position="21"/>
    </location>
</feature>
<evidence type="ECO:0000256" key="1">
    <source>
        <dbReference type="SAM" id="MobiDB-lite"/>
    </source>
</evidence>
<gene>
    <name evidence="3" type="ORF">AKJ09_04104</name>
</gene>
<evidence type="ECO:0000313" key="3">
    <source>
        <dbReference type="EMBL" id="AKU97440.1"/>
    </source>
</evidence>
<organism evidence="3 4">
    <name type="scientific">Labilithrix luteola</name>
    <dbReference type="NCBI Taxonomy" id="1391654"/>
    <lineage>
        <taxon>Bacteria</taxon>
        <taxon>Pseudomonadati</taxon>
        <taxon>Myxococcota</taxon>
        <taxon>Polyangia</taxon>
        <taxon>Polyangiales</taxon>
        <taxon>Labilitrichaceae</taxon>
        <taxon>Labilithrix</taxon>
    </lineage>
</organism>
<dbReference type="KEGG" id="llu:AKJ09_04104"/>
<sequence length="435" mass="46210">MNPRVKVLGALTVTLLTLAVACSSGEDTSAPGTPADDGGAPDAPISTSDDATTTDPGTPDAGDDSATVARICSDDDVCHTVLPPKSLVRDVWSAGDGIVWSVTWSDQQLIASPGSILRWDGTAWTEVYKDPLRLHAVWGTSATDIWVGGDSGLFHGTGPSSDKLTWKKVLSGPITTIWGTNANDVWAAGGTLTYIYEYNGKVFHYSGTGSADSSDAWELDPISTSRPLSGLKIWGSSKDDVWLSAVETNNCSFCNGGTHGLLYRRRLQDGVMTFVQESAVELGGNASSTGSLIASGASFGPDHVWFGANIAVDWDPSYDALFTGTKKTDGSGDFDWSHSSFNTCRSSDGRTGCKGIWYTRAIWGTSANDVYIAGDGGQLRHWDGTKFSFVKTTVQQIPEATNFKAMWGSSSDDLWIVGDQIALHKIAHKPSASAQ</sequence>
<dbReference type="RefSeq" id="WP_146648573.1">
    <property type="nucleotide sequence ID" value="NZ_CP012333.1"/>
</dbReference>
<feature type="compositionally biased region" description="Low complexity" evidence="1">
    <location>
        <begin position="42"/>
        <end position="66"/>
    </location>
</feature>
<dbReference type="EMBL" id="CP012333">
    <property type="protein sequence ID" value="AKU97440.1"/>
    <property type="molecule type" value="Genomic_DNA"/>
</dbReference>
<protein>
    <recommendedName>
        <fullName evidence="5">Type IV fimbrial biogenesis protein PilY1</fullName>
    </recommendedName>
</protein>